<protein>
    <recommendedName>
        <fullName evidence="4">Probable 2-phosphosulfolactate phosphatase</fullName>
        <ecNumber evidence="3">3.1.3.71</ecNumber>
    </recommendedName>
</protein>
<dbReference type="EMBL" id="CP015108">
    <property type="protein sequence ID" value="ARF14949.1"/>
    <property type="molecule type" value="Genomic_DNA"/>
</dbReference>
<evidence type="ECO:0000256" key="1">
    <source>
        <dbReference type="ARBA" id="ARBA00001946"/>
    </source>
</evidence>
<comment type="cofactor">
    <cofactor evidence="1">
        <name>Mg(2+)</name>
        <dbReference type="ChEBI" id="CHEBI:18420"/>
    </cofactor>
</comment>
<dbReference type="SUPFAM" id="SSF142823">
    <property type="entry name" value="ComB-like"/>
    <property type="match status" value="1"/>
</dbReference>
<evidence type="ECO:0000313" key="8">
    <source>
        <dbReference type="EMBL" id="ARF14949.1"/>
    </source>
</evidence>
<evidence type="ECO:0000256" key="4">
    <source>
        <dbReference type="ARBA" id="ARBA00021948"/>
    </source>
</evidence>
<reference evidence="8 9" key="1">
    <citation type="submission" date="2016-04" db="EMBL/GenBank/DDBJ databases">
        <title>Comparative Genomics and Epigenetics of Sporosarcina ureae.</title>
        <authorList>
            <person name="Oliver A.S."/>
            <person name="Cooper K.K."/>
        </authorList>
    </citation>
    <scope>NUCLEOTIDE SEQUENCE [LARGE SCALE GENOMIC DNA]</scope>
    <source>
        <strain evidence="8 9">S204</strain>
    </source>
</reference>
<sequence length="250" mass="27314">MRIHLLFKKEELNEAKLDATKTVVVFDVLLATSTISACLSFGARTVIPVADEEEAREVAENLPTEEYCMAGEWNGLPIEGFTYPLPLALQGKVAGKTLILRTTNGTVAIRKAAAARKVWIASLLNSPAVAKKVFDEYEDETILLTCAGSANQFCLEDFYGAGYFLSELIQLAGENAVQLTDSALGAKLFYDSRKDQNETLLAQTQVGRAMLEMDVGEDLHFVSQKGQLEVAPYLSGQEVVCDTCISVYNN</sequence>
<comment type="catalytic activity">
    <reaction evidence="7">
        <text>(2R)-O-phospho-3-sulfolactate + H2O = (2R)-3-sulfolactate + phosphate</text>
        <dbReference type="Rhea" id="RHEA:23416"/>
        <dbReference type="ChEBI" id="CHEBI:15377"/>
        <dbReference type="ChEBI" id="CHEBI:15597"/>
        <dbReference type="ChEBI" id="CHEBI:43474"/>
        <dbReference type="ChEBI" id="CHEBI:58738"/>
        <dbReference type="EC" id="3.1.3.71"/>
    </reaction>
</comment>
<keyword evidence="5" id="KW-0378">Hydrolase</keyword>
<proteinExistence type="inferred from homology"/>
<evidence type="ECO:0000256" key="6">
    <source>
        <dbReference type="ARBA" id="ARBA00022842"/>
    </source>
</evidence>
<gene>
    <name evidence="8" type="ORF">SporoS204_12780</name>
</gene>
<organism evidence="8 9">
    <name type="scientific">Sporosarcina ureae</name>
    <dbReference type="NCBI Taxonomy" id="1571"/>
    <lineage>
        <taxon>Bacteria</taxon>
        <taxon>Bacillati</taxon>
        <taxon>Bacillota</taxon>
        <taxon>Bacilli</taxon>
        <taxon>Bacillales</taxon>
        <taxon>Caryophanaceae</taxon>
        <taxon>Sporosarcina</taxon>
    </lineage>
</organism>
<evidence type="ECO:0000256" key="2">
    <source>
        <dbReference type="ARBA" id="ARBA00009997"/>
    </source>
</evidence>
<name>A0ABN4YPT9_SPOUR</name>
<dbReference type="PANTHER" id="PTHR37311">
    <property type="entry name" value="2-PHOSPHOSULFOLACTATE PHOSPHATASE-RELATED"/>
    <property type="match status" value="1"/>
</dbReference>
<dbReference type="Pfam" id="PF04029">
    <property type="entry name" value="2-ph_phosp"/>
    <property type="match status" value="1"/>
</dbReference>
<evidence type="ECO:0000256" key="3">
    <source>
        <dbReference type="ARBA" id="ARBA00012953"/>
    </source>
</evidence>
<dbReference type="RefSeq" id="WP_051210434.1">
    <property type="nucleotide sequence ID" value="NZ_CP015108.1"/>
</dbReference>
<evidence type="ECO:0000256" key="5">
    <source>
        <dbReference type="ARBA" id="ARBA00022801"/>
    </source>
</evidence>
<comment type="similarity">
    <text evidence="2">Belongs to the ComB family.</text>
</comment>
<keyword evidence="9" id="KW-1185">Reference proteome</keyword>
<dbReference type="Proteomes" id="UP000192486">
    <property type="component" value="Chromosome"/>
</dbReference>
<dbReference type="EC" id="3.1.3.71" evidence="3"/>
<dbReference type="Gene3D" id="3.90.1560.10">
    <property type="entry name" value="ComB-like"/>
    <property type="match status" value="1"/>
</dbReference>
<dbReference type="InterPro" id="IPR036702">
    <property type="entry name" value="ComB-like_sf"/>
</dbReference>
<dbReference type="InterPro" id="IPR005238">
    <property type="entry name" value="ComB-like"/>
</dbReference>
<dbReference type="PANTHER" id="PTHR37311:SF1">
    <property type="entry name" value="2-PHOSPHOSULFOLACTATE PHOSPHATASE-RELATED"/>
    <property type="match status" value="1"/>
</dbReference>
<evidence type="ECO:0000256" key="7">
    <source>
        <dbReference type="ARBA" id="ARBA00033711"/>
    </source>
</evidence>
<keyword evidence="6" id="KW-0460">Magnesium</keyword>
<accession>A0ABN4YPT9</accession>
<evidence type="ECO:0000313" key="9">
    <source>
        <dbReference type="Proteomes" id="UP000192486"/>
    </source>
</evidence>